<dbReference type="Proteomes" id="UP000829196">
    <property type="component" value="Unassembled WGS sequence"/>
</dbReference>
<dbReference type="AlphaFoldDB" id="A0A8T3AVZ2"/>
<feature type="coiled-coil region" evidence="1">
    <location>
        <begin position="329"/>
        <end position="370"/>
    </location>
</feature>
<evidence type="ECO:0000313" key="4">
    <source>
        <dbReference type="Proteomes" id="UP000829196"/>
    </source>
</evidence>
<dbReference type="PANTHER" id="PTHR34121:SF1">
    <property type="entry name" value="FILAMIN-A-INTERACTING PROTEIN 1"/>
    <property type="match status" value="1"/>
</dbReference>
<comment type="caution">
    <text evidence="3">The sequence shown here is derived from an EMBL/GenBank/DDBJ whole genome shotgun (WGS) entry which is preliminary data.</text>
</comment>
<feature type="compositionally biased region" description="Polar residues" evidence="2">
    <location>
        <begin position="590"/>
        <end position="606"/>
    </location>
</feature>
<dbReference type="OrthoDB" id="2019255at2759"/>
<sequence>MSWLKSAVNKAVEVSGKHNLTRTVRNYADTVVHQAGQAVAGGAKILQDRMGIKNYKSFKQTVRRLEEAAVSCRGQERVQLLRRWLPALKETEHLSGGPADVKSPEELRPSEETKKFTSMLFFDSDMEGEPMKFRDVFLHSQAVEGITLSMILEAPNEEEVSLLLEIFGLCFTGGKEVHNAIISSIQDLAKAFSSYQDEVLVYLFTIIFSFESKLDAEVAKLRQSIGGIKSLQISSSESQDKTSEKATLLTMEALKDALAEVRLCSRIEALLLKKKTINPGDSPEIHYQKVDKLKVLAESLANSSSKAEKRILDNKYQKEEALNFRASKANEVDEIEKELIAEIAVLEKQRDQLEAELKKVTISLNAAYSRLNKTREERDQFDEASDKIVLHLKSKEDELSKSIVSCKVEADIVRTWINFLEDTWILQSSYTEMKEKQTDDELEKWGNYLSTLVKFRLSALKDELLPSISRLGTFIDNLKKFNERSEMITDGDHDILKETNPKKFLEEEYLEAERKIVTAFSVADHMKEMFYAEQRYQSRKDDPEIKELFNEIEKIRADFNSTERPILEIEALEEKQHRHSHIAEPIPSPKSANESPKSAKFISNESSKLKAVSTEQQHDPESELAKFEKEFGNFGSDFSNEEVGGWEFDELEEELRSEAGK</sequence>
<dbReference type="SMR" id="A0A8T3AVZ2"/>
<protein>
    <submittedName>
        <fullName evidence="3">Uncharacterized protein</fullName>
    </submittedName>
</protein>
<organism evidence="3 4">
    <name type="scientific">Dendrobium nobile</name>
    <name type="common">Orchid</name>
    <dbReference type="NCBI Taxonomy" id="94219"/>
    <lineage>
        <taxon>Eukaryota</taxon>
        <taxon>Viridiplantae</taxon>
        <taxon>Streptophyta</taxon>
        <taxon>Embryophyta</taxon>
        <taxon>Tracheophyta</taxon>
        <taxon>Spermatophyta</taxon>
        <taxon>Magnoliopsida</taxon>
        <taxon>Liliopsida</taxon>
        <taxon>Asparagales</taxon>
        <taxon>Orchidaceae</taxon>
        <taxon>Epidendroideae</taxon>
        <taxon>Malaxideae</taxon>
        <taxon>Dendrobiinae</taxon>
        <taxon>Dendrobium</taxon>
    </lineage>
</organism>
<accession>A0A8T3AVZ2</accession>
<dbReference type="EMBL" id="JAGYWB010000015">
    <property type="protein sequence ID" value="KAI0498255.1"/>
    <property type="molecule type" value="Genomic_DNA"/>
</dbReference>
<proteinExistence type="predicted"/>
<feature type="region of interest" description="Disordered" evidence="2">
    <location>
        <begin position="576"/>
        <end position="623"/>
    </location>
</feature>
<dbReference type="PANTHER" id="PTHR34121">
    <property type="entry name" value="MYOSIN-11"/>
    <property type="match status" value="1"/>
</dbReference>
<evidence type="ECO:0000256" key="1">
    <source>
        <dbReference type="SAM" id="Coils"/>
    </source>
</evidence>
<gene>
    <name evidence="3" type="ORF">KFK09_021496</name>
</gene>
<keyword evidence="1" id="KW-0175">Coiled coil</keyword>
<evidence type="ECO:0000256" key="2">
    <source>
        <dbReference type="SAM" id="MobiDB-lite"/>
    </source>
</evidence>
<keyword evidence="4" id="KW-1185">Reference proteome</keyword>
<name>A0A8T3AVZ2_DENNO</name>
<evidence type="ECO:0000313" key="3">
    <source>
        <dbReference type="EMBL" id="KAI0498255.1"/>
    </source>
</evidence>
<reference evidence="3" key="1">
    <citation type="journal article" date="2022" name="Front. Genet.">
        <title>Chromosome-Scale Assembly of the Dendrobium nobile Genome Provides Insights Into the Molecular Mechanism of the Biosynthesis of the Medicinal Active Ingredient of Dendrobium.</title>
        <authorList>
            <person name="Xu Q."/>
            <person name="Niu S.-C."/>
            <person name="Li K.-L."/>
            <person name="Zheng P.-J."/>
            <person name="Zhang X.-J."/>
            <person name="Jia Y."/>
            <person name="Liu Y."/>
            <person name="Niu Y.-X."/>
            <person name="Yu L.-H."/>
            <person name="Chen D.-F."/>
            <person name="Zhang G.-Q."/>
        </authorList>
    </citation>
    <scope>NUCLEOTIDE SEQUENCE</scope>
    <source>
        <tissue evidence="3">Leaf</tissue>
    </source>
</reference>